<organism evidence="1 2">
    <name type="scientific">Macroventuria anomochaeta</name>
    <dbReference type="NCBI Taxonomy" id="301207"/>
    <lineage>
        <taxon>Eukaryota</taxon>
        <taxon>Fungi</taxon>
        <taxon>Dikarya</taxon>
        <taxon>Ascomycota</taxon>
        <taxon>Pezizomycotina</taxon>
        <taxon>Dothideomycetes</taxon>
        <taxon>Pleosporomycetidae</taxon>
        <taxon>Pleosporales</taxon>
        <taxon>Pleosporineae</taxon>
        <taxon>Didymellaceae</taxon>
        <taxon>Macroventuria</taxon>
    </lineage>
</organism>
<dbReference type="EMBL" id="MU006703">
    <property type="protein sequence ID" value="KAF2632324.1"/>
    <property type="molecule type" value="Genomic_DNA"/>
</dbReference>
<accession>A0ACB6SG83</accession>
<comment type="caution">
    <text evidence="1">The sequence shown here is derived from an EMBL/GenBank/DDBJ whole genome shotgun (WGS) entry which is preliminary data.</text>
</comment>
<reference evidence="1" key="1">
    <citation type="journal article" date="2020" name="Stud. Mycol.">
        <title>101 Dothideomycetes genomes: a test case for predicting lifestyles and emergence of pathogens.</title>
        <authorList>
            <person name="Haridas S."/>
            <person name="Albert R."/>
            <person name="Binder M."/>
            <person name="Bloem J."/>
            <person name="Labutti K."/>
            <person name="Salamov A."/>
            <person name="Andreopoulos B."/>
            <person name="Baker S."/>
            <person name="Barry K."/>
            <person name="Bills G."/>
            <person name="Bluhm B."/>
            <person name="Cannon C."/>
            <person name="Castanera R."/>
            <person name="Culley D."/>
            <person name="Daum C."/>
            <person name="Ezra D."/>
            <person name="Gonzalez J."/>
            <person name="Henrissat B."/>
            <person name="Kuo A."/>
            <person name="Liang C."/>
            <person name="Lipzen A."/>
            <person name="Lutzoni F."/>
            <person name="Magnuson J."/>
            <person name="Mondo S."/>
            <person name="Nolan M."/>
            <person name="Ohm R."/>
            <person name="Pangilinan J."/>
            <person name="Park H.-J."/>
            <person name="Ramirez L."/>
            <person name="Alfaro M."/>
            <person name="Sun H."/>
            <person name="Tritt A."/>
            <person name="Yoshinaga Y."/>
            <person name="Zwiers L.-H."/>
            <person name="Turgeon B."/>
            <person name="Goodwin S."/>
            <person name="Spatafora J."/>
            <person name="Crous P."/>
            <person name="Grigoriev I."/>
        </authorList>
    </citation>
    <scope>NUCLEOTIDE SEQUENCE</scope>
    <source>
        <strain evidence="1">CBS 525.71</strain>
    </source>
</reference>
<gene>
    <name evidence="1" type="ORF">BU25DRAFT_454668</name>
</gene>
<keyword evidence="2" id="KW-1185">Reference proteome</keyword>
<protein>
    <submittedName>
        <fullName evidence="1">Uncharacterized protein</fullName>
    </submittedName>
</protein>
<evidence type="ECO:0000313" key="2">
    <source>
        <dbReference type="Proteomes" id="UP000799754"/>
    </source>
</evidence>
<dbReference type="Proteomes" id="UP000799754">
    <property type="component" value="Unassembled WGS sequence"/>
</dbReference>
<name>A0ACB6SG83_9PLEO</name>
<proteinExistence type="predicted"/>
<evidence type="ECO:0000313" key="1">
    <source>
        <dbReference type="EMBL" id="KAF2632324.1"/>
    </source>
</evidence>
<sequence length="163" mass="18691">MPIPKFKVKLRFIPVPSYPSTTRRTPLVPMRRPPAPPPFSKASLPKLISTILVRFGLLNTKTAWPLLLLGKDTQPADLSPVITLIRSSVKDQTDAGLYYLLLHKLDEHFARLAPLQATAQMESESGRQSDRESLHALESGWEKYEYRQEMRIREDGERDRRGR</sequence>